<sequence length="109" mass="12537">MEQHSIAINPPEGEVRRSPSRYYDLRSLAAMQPAAVERVYKSRLSNTSLDLNALDKHLKDEDAISQFIFDRTTYGAIAERLEEWGVAGKYQSHVEIMEHKESKVRAMEQ</sequence>
<feature type="non-terminal residue" evidence="1">
    <location>
        <position position="1"/>
    </location>
</feature>
<name>A0A7J6RTN1_PEROL</name>
<proteinExistence type="predicted"/>
<organism evidence="1 2">
    <name type="scientific">Perkinsus olseni</name>
    <name type="common">Perkinsus atlanticus</name>
    <dbReference type="NCBI Taxonomy" id="32597"/>
    <lineage>
        <taxon>Eukaryota</taxon>
        <taxon>Sar</taxon>
        <taxon>Alveolata</taxon>
        <taxon>Perkinsozoa</taxon>
        <taxon>Perkinsea</taxon>
        <taxon>Perkinsida</taxon>
        <taxon>Perkinsidae</taxon>
        <taxon>Perkinsus</taxon>
    </lineage>
</organism>
<dbReference type="EMBL" id="JABANO010023448">
    <property type="protein sequence ID" value="KAF4723532.1"/>
    <property type="molecule type" value="Genomic_DNA"/>
</dbReference>
<gene>
    <name evidence="1" type="ORF">FOZ63_021844</name>
</gene>
<dbReference type="Proteomes" id="UP000553632">
    <property type="component" value="Unassembled WGS sequence"/>
</dbReference>
<reference evidence="1 2" key="1">
    <citation type="submission" date="2020-04" db="EMBL/GenBank/DDBJ databases">
        <title>Perkinsus olseni comparative genomics.</title>
        <authorList>
            <person name="Bogema D.R."/>
        </authorList>
    </citation>
    <scope>NUCLEOTIDE SEQUENCE [LARGE SCALE GENOMIC DNA]</scope>
    <source>
        <strain evidence="1 2">ATCC PRA-207</strain>
    </source>
</reference>
<dbReference type="AlphaFoldDB" id="A0A7J6RTN1"/>
<protein>
    <submittedName>
        <fullName evidence="1">Uncharacterized protein</fullName>
    </submittedName>
</protein>
<evidence type="ECO:0000313" key="1">
    <source>
        <dbReference type="EMBL" id="KAF4723532.1"/>
    </source>
</evidence>
<keyword evidence="2" id="KW-1185">Reference proteome</keyword>
<accession>A0A7J6RTN1</accession>
<comment type="caution">
    <text evidence="1">The sequence shown here is derived from an EMBL/GenBank/DDBJ whole genome shotgun (WGS) entry which is preliminary data.</text>
</comment>
<evidence type="ECO:0000313" key="2">
    <source>
        <dbReference type="Proteomes" id="UP000553632"/>
    </source>
</evidence>